<proteinExistence type="predicted"/>
<accession>A0ABD2AMR9</accession>
<evidence type="ECO:0000313" key="1">
    <source>
        <dbReference type="EMBL" id="KAL2721919.1"/>
    </source>
</evidence>
<comment type="caution">
    <text evidence="1">The sequence shown here is derived from an EMBL/GenBank/DDBJ whole genome shotgun (WGS) entry which is preliminary data.</text>
</comment>
<reference evidence="1 2" key="1">
    <citation type="journal article" date="2024" name="Ann. Entomol. Soc. Am.">
        <title>Genomic analyses of the southern and eastern yellowjacket wasps (Hymenoptera: Vespidae) reveal evolutionary signatures of social life.</title>
        <authorList>
            <person name="Catto M.A."/>
            <person name="Caine P.B."/>
            <person name="Orr S.E."/>
            <person name="Hunt B.G."/>
            <person name="Goodisman M.A.D."/>
        </authorList>
    </citation>
    <scope>NUCLEOTIDE SEQUENCE [LARGE SCALE GENOMIC DNA]</scope>
    <source>
        <strain evidence="1">232</strain>
        <tissue evidence="1">Head and thorax</tissue>
    </source>
</reference>
<dbReference type="Proteomes" id="UP001607303">
    <property type="component" value="Unassembled WGS sequence"/>
</dbReference>
<gene>
    <name evidence="1" type="ORF">V1477_020739</name>
</gene>
<protein>
    <submittedName>
        <fullName evidence="1">Uncharacterized protein</fullName>
    </submittedName>
</protein>
<keyword evidence="2" id="KW-1185">Reference proteome</keyword>
<sequence>MILLQNKISEKSFRASQKSIYSTGNNNIPGGMIVPPLYASYDPVTNQDFWEKFSRQPEIDILNRKQ</sequence>
<name>A0ABD2AMR9_VESMC</name>
<organism evidence="1 2">
    <name type="scientific">Vespula maculifrons</name>
    <name type="common">Eastern yellow jacket</name>
    <name type="synonym">Wasp</name>
    <dbReference type="NCBI Taxonomy" id="7453"/>
    <lineage>
        <taxon>Eukaryota</taxon>
        <taxon>Metazoa</taxon>
        <taxon>Ecdysozoa</taxon>
        <taxon>Arthropoda</taxon>
        <taxon>Hexapoda</taxon>
        <taxon>Insecta</taxon>
        <taxon>Pterygota</taxon>
        <taxon>Neoptera</taxon>
        <taxon>Endopterygota</taxon>
        <taxon>Hymenoptera</taxon>
        <taxon>Apocrita</taxon>
        <taxon>Aculeata</taxon>
        <taxon>Vespoidea</taxon>
        <taxon>Vespidae</taxon>
        <taxon>Vespinae</taxon>
        <taxon>Vespula</taxon>
    </lineage>
</organism>
<dbReference type="AlphaFoldDB" id="A0ABD2AMR9"/>
<dbReference type="EMBL" id="JAYRBN010000116">
    <property type="protein sequence ID" value="KAL2721919.1"/>
    <property type="molecule type" value="Genomic_DNA"/>
</dbReference>
<evidence type="ECO:0000313" key="2">
    <source>
        <dbReference type="Proteomes" id="UP001607303"/>
    </source>
</evidence>